<evidence type="ECO:0000313" key="2">
    <source>
        <dbReference type="EMBL" id="CAH9064801.1"/>
    </source>
</evidence>
<feature type="compositionally biased region" description="Basic and acidic residues" evidence="1">
    <location>
        <begin position="20"/>
        <end position="30"/>
    </location>
</feature>
<reference evidence="2" key="1">
    <citation type="submission" date="2022-07" db="EMBL/GenBank/DDBJ databases">
        <authorList>
            <person name="Macas J."/>
            <person name="Novak P."/>
            <person name="Neumann P."/>
        </authorList>
    </citation>
    <scope>NUCLEOTIDE SEQUENCE</scope>
</reference>
<comment type="caution">
    <text evidence="2">The sequence shown here is derived from an EMBL/GenBank/DDBJ whole genome shotgun (WGS) entry which is preliminary data.</text>
</comment>
<sequence>MLEQGLTGWTSDQRLMADVERRQGVLDRNGDGSSGEGQGGDISGRASDGPDAKITDPPLPLFHFLQKSLAFSYPISFVCIVVENQFFASSLLSKLKEHTYSF</sequence>
<dbReference type="EMBL" id="CAMAPF010000011">
    <property type="protein sequence ID" value="CAH9064801.1"/>
    <property type="molecule type" value="Genomic_DNA"/>
</dbReference>
<dbReference type="AlphaFoldDB" id="A0AAV0C622"/>
<keyword evidence="3" id="KW-1185">Reference proteome</keyword>
<proteinExistence type="predicted"/>
<accession>A0AAV0C622</accession>
<feature type="region of interest" description="Disordered" evidence="1">
    <location>
        <begin position="20"/>
        <end position="54"/>
    </location>
</feature>
<gene>
    <name evidence="2" type="ORF">CEPIT_LOCUS2187</name>
</gene>
<organism evidence="2 3">
    <name type="scientific">Cuscuta epithymum</name>
    <dbReference type="NCBI Taxonomy" id="186058"/>
    <lineage>
        <taxon>Eukaryota</taxon>
        <taxon>Viridiplantae</taxon>
        <taxon>Streptophyta</taxon>
        <taxon>Embryophyta</taxon>
        <taxon>Tracheophyta</taxon>
        <taxon>Spermatophyta</taxon>
        <taxon>Magnoliopsida</taxon>
        <taxon>eudicotyledons</taxon>
        <taxon>Gunneridae</taxon>
        <taxon>Pentapetalae</taxon>
        <taxon>asterids</taxon>
        <taxon>lamiids</taxon>
        <taxon>Solanales</taxon>
        <taxon>Convolvulaceae</taxon>
        <taxon>Cuscuteae</taxon>
        <taxon>Cuscuta</taxon>
        <taxon>Cuscuta subgen. Cuscuta</taxon>
    </lineage>
</organism>
<dbReference type="Proteomes" id="UP001152523">
    <property type="component" value="Unassembled WGS sequence"/>
</dbReference>
<evidence type="ECO:0000256" key="1">
    <source>
        <dbReference type="SAM" id="MobiDB-lite"/>
    </source>
</evidence>
<name>A0AAV0C622_9ASTE</name>
<feature type="compositionally biased region" description="Gly residues" evidence="1">
    <location>
        <begin position="32"/>
        <end position="42"/>
    </location>
</feature>
<evidence type="ECO:0000313" key="3">
    <source>
        <dbReference type="Proteomes" id="UP001152523"/>
    </source>
</evidence>
<protein>
    <submittedName>
        <fullName evidence="2">Uncharacterized protein</fullName>
    </submittedName>
</protein>